<accession>A0A2B7YQE3</accession>
<reference evidence="2 3" key="1">
    <citation type="submission" date="2017-10" db="EMBL/GenBank/DDBJ databases">
        <title>Comparative genomics in systemic dimorphic fungi from Ajellomycetaceae.</title>
        <authorList>
            <person name="Munoz J.F."/>
            <person name="Mcewen J.G."/>
            <person name="Clay O.K."/>
            <person name="Cuomo C.A."/>
        </authorList>
    </citation>
    <scope>NUCLEOTIDE SEQUENCE [LARGE SCALE GENOMIC DNA]</scope>
    <source>
        <strain evidence="2 3">UAMH7299</strain>
    </source>
</reference>
<dbReference type="OrthoDB" id="3558752at2759"/>
<gene>
    <name evidence="2" type="ORF">AJ80_02479</name>
</gene>
<keyword evidence="3" id="KW-1185">Reference proteome</keyword>
<feature type="region of interest" description="Disordered" evidence="1">
    <location>
        <begin position="171"/>
        <end position="193"/>
    </location>
</feature>
<organism evidence="2 3">
    <name type="scientific">Polytolypa hystricis (strain UAMH7299)</name>
    <dbReference type="NCBI Taxonomy" id="1447883"/>
    <lineage>
        <taxon>Eukaryota</taxon>
        <taxon>Fungi</taxon>
        <taxon>Dikarya</taxon>
        <taxon>Ascomycota</taxon>
        <taxon>Pezizomycotina</taxon>
        <taxon>Eurotiomycetes</taxon>
        <taxon>Eurotiomycetidae</taxon>
        <taxon>Onygenales</taxon>
        <taxon>Onygenales incertae sedis</taxon>
        <taxon>Polytolypa</taxon>
    </lineage>
</organism>
<sequence length="193" mass="21726">MEAIALTSSILQLVHFSVDFFDRARRLYHSTDGSLDDITATEVAVSHLLKRVAELETLARNTNQSNCEASQLLDTCISVACELLTLPGNLKVKDKKGKWSTFKATAKGVWKPPEIDQLRGRLDFLVQGVQMDQMIEQSRIMKLLCDKIESVEETSEILRKLLNGPHSQAPRHLGYPWETGTPKDHIRIDDKLG</sequence>
<evidence type="ECO:0000313" key="3">
    <source>
        <dbReference type="Proteomes" id="UP000224634"/>
    </source>
</evidence>
<dbReference type="EMBL" id="PDNA01000023">
    <property type="protein sequence ID" value="PGH23525.1"/>
    <property type="molecule type" value="Genomic_DNA"/>
</dbReference>
<dbReference type="Proteomes" id="UP000224634">
    <property type="component" value="Unassembled WGS sequence"/>
</dbReference>
<comment type="caution">
    <text evidence="2">The sequence shown here is derived from an EMBL/GenBank/DDBJ whole genome shotgun (WGS) entry which is preliminary data.</text>
</comment>
<dbReference type="AlphaFoldDB" id="A0A2B7YQE3"/>
<evidence type="ECO:0000256" key="1">
    <source>
        <dbReference type="SAM" id="MobiDB-lite"/>
    </source>
</evidence>
<evidence type="ECO:0000313" key="2">
    <source>
        <dbReference type="EMBL" id="PGH23525.1"/>
    </source>
</evidence>
<feature type="compositionally biased region" description="Basic and acidic residues" evidence="1">
    <location>
        <begin position="181"/>
        <end position="193"/>
    </location>
</feature>
<proteinExistence type="predicted"/>
<name>A0A2B7YQE3_POLH7</name>
<protein>
    <submittedName>
        <fullName evidence="2">Uncharacterized protein</fullName>
    </submittedName>
</protein>